<dbReference type="PANTHER" id="PTHR34701:SF1">
    <property type="entry name" value="TRANSCRIPTIONAL REGULATOR MRAZ"/>
    <property type="match status" value="1"/>
</dbReference>
<feature type="domain" description="SpoVT-AbrB" evidence="8">
    <location>
        <begin position="90"/>
        <end position="133"/>
    </location>
</feature>
<dbReference type="InterPro" id="IPR037914">
    <property type="entry name" value="SpoVT-AbrB_sf"/>
</dbReference>
<dbReference type="HAMAP" id="MF_01008">
    <property type="entry name" value="MraZ"/>
    <property type="match status" value="1"/>
</dbReference>
<dbReference type="GO" id="GO:0009295">
    <property type="term" value="C:nucleoid"/>
    <property type="evidence" value="ECO:0007669"/>
    <property type="project" value="UniProtKB-SubCell"/>
</dbReference>
<reference evidence="9 10" key="1">
    <citation type="submission" date="2019-06" db="EMBL/GenBank/DDBJ databases">
        <title>Whole genome shotgun sequence of Cellulosimicrobium cellulans NBRC 15516.</title>
        <authorList>
            <person name="Hosoyama A."/>
            <person name="Uohara A."/>
            <person name="Ohji S."/>
            <person name="Ichikawa N."/>
        </authorList>
    </citation>
    <scope>NUCLEOTIDE SEQUENCE [LARGE SCALE GENOMIC DNA]</scope>
    <source>
        <strain evidence="9 10">NBRC 15516</strain>
    </source>
</reference>
<dbReference type="Gene3D" id="3.40.1550.20">
    <property type="entry name" value="Transcriptional regulator MraZ domain"/>
    <property type="match status" value="1"/>
</dbReference>
<evidence type="ECO:0000256" key="1">
    <source>
        <dbReference type="ARBA" id="ARBA00013860"/>
    </source>
</evidence>
<evidence type="ECO:0000259" key="8">
    <source>
        <dbReference type="PROSITE" id="PS51740"/>
    </source>
</evidence>
<dbReference type="GO" id="GO:2000143">
    <property type="term" value="P:negative regulation of DNA-templated transcription initiation"/>
    <property type="evidence" value="ECO:0007669"/>
    <property type="project" value="TreeGrafter"/>
</dbReference>
<evidence type="ECO:0000256" key="2">
    <source>
        <dbReference type="ARBA" id="ARBA00022490"/>
    </source>
</evidence>
<comment type="subcellular location">
    <subcellularLocation>
        <location evidence="7">Cytoplasm</location>
        <location evidence="7">Nucleoid</location>
    </subcellularLocation>
</comment>
<dbReference type="AlphaFoldDB" id="A0A4Y4E2W4"/>
<evidence type="ECO:0000256" key="4">
    <source>
        <dbReference type="ARBA" id="ARBA00023015"/>
    </source>
</evidence>
<evidence type="ECO:0000256" key="6">
    <source>
        <dbReference type="ARBA" id="ARBA00023163"/>
    </source>
</evidence>
<keyword evidence="6 7" id="KW-0804">Transcription</keyword>
<evidence type="ECO:0000313" key="9">
    <source>
        <dbReference type="EMBL" id="GED10205.1"/>
    </source>
</evidence>
<evidence type="ECO:0000256" key="3">
    <source>
        <dbReference type="ARBA" id="ARBA00022737"/>
    </source>
</evidence>
<keyword evidence="5 7" id="KW-0238">DNA-binding</keyword>
<dbReference type="InterPro" id="IPR035642">
    <property type="entry name" value="MraZ_N"/>
</dbReference>
<organism evidence="9 10">
    <name type="scientific">Cellulosimicrobium cellulans</name>
    <name type="common">Arthrobacter luteus</name>
    <dbReference type="NCBI Taxonomy" id="1710"/>
    <lineage>
        <taxon>Bacteria</taxon>
        <taxon>Bacillati</taxon>
        <taxon>Actinomycetota</taxon>
        <taxon>Actinomycetes</taxon>
        <taxon>Micrococcales</taxon>
        <taxon>Promicromonosporaceae</taxon>
        <taxon>Cellulosimicrobium</taxon>
    </lineage>
</organism>
<name>A0A4Y4E2W4_CELCE</name>
<evidence type="ECO:0000256" key="7">
    <source>
        <dbReference type="HAMAP-Rule" id="MF_01008"/>
    </source>
</evidence>
<dbReference type="InterPro" id="IPR003444">
    <property type="entry name" value="MraZ"/>
</dbReference>
<keyword evidence="4 7" id="KW-0805">Transcription regulation</keyword>
<evidence type="ECO:0000313" key="10">
    <source>
        <dbReference type="Proteomes" id="UP000316659"/>
    </source>
</evidence>
<keyword evidence="3" id="KW-0677">Repeat</keyword>
<sequence>MSGFVDDVLGGSSGLLLGTFTPRLDDKGRLILPAKFRSRLAPGLVMTRGQERCLFLLPMDEFRRMYDQIRQAPVTSKQARDYLRVFLSGASDEIPDKQGRISIPAPLRAYAGLDRDVAVIGAGTRVEIWDAQAWETYLAEQESAYSDTAEEVFPDLRF</sequence>
<dbReference type="Proteomes" id="UP000316659">
    <property type="component" value="Unassembled WGS sequence"/>
</dbReference>
<dbReference type="CDD" id="cd16321">
    <property type="entry name" value="MraZ_C"/>
    <property type="match status" value="1"/>
</dbReference>
<dbReference type="GO" id="GO:0005737">
    <property type="term" value="C:cytoplasm"/>
    <property type="evidence" value="ECO:0007669"/>
    <property type="project" value="UniProtKB-UniRule"/>
</dbReference>
<dbReference type="SUPFAM" id="SSF89447">
    <property type="entry name" value="AbrB/MazE/MraZ-like"/>
    <property type="match status" value="1"/>
</dbReference>
<dbReference type="EMBL" id="BJNZ01000012">
    <property type="protein sequence ID" value="GED10205.1"/>
    <property type="molecule type" value="Genomic_DNA"/>
</dbReference>
<dbReference type="GO" id="GO:0003700">
    <property type="term" value="F:DNA-binding transcription factor activity"/>
    <property type="evidence" value="ECO:0007669"/>
    <property type="project" value="UniProtKB-UniRule"/>
</dbReference>
<comment type="caution">
    <text evidence="9">The sequence shown here is derived from an EMBL/GenBank/DDBJ whole genome shotgun (WGS) entry which is preliminary data.</text>
</comment>
<gene>
    <name evidence="7 9" type="primary">mraZ</name>
    <name evidence="9" type="ORF">CCE02nite_22040</name>
</gene>
<dbReference type="NCBIfam" id="TIGR00242">
    <property type="entry name" value="division/cell wall cluster transcriptional repressor MraZ"/>
    <property type="match status" value="1"/>
</dbReference>
<comment type="subunit">
    <text evidence="7">Forms oligomers.</text>
</comment>
<dbReference type="InterPro" id="IPR007159">
    <property type="entry name" value="SpoVT-AbrB_dom"/>
</dbReference>
<dbReference type="PANTHER" id="PTHR34701">
    <property type="entry name" value="TRANSCRIPTIONAL REGULATOR MRAZ"/>
    <property type="match status" value="1"/>
</dbReference>
<comment type="similarity">
    <text evidence="7">Belongs to the MraZ family.</text>
</comment>
<proteinExistence type="inferred from homology"/>
<dbReference type="InterPro" id="IPR020603">
    <property type="entry name" value="MraZ_dom"/>
</dbReference>
<feature type="domain" description="SpoVT-AbrB" evidence="8">
    <location>
        <begin position="19"/>
        <end position="61"/>
    </location>
</feature>
<dbReference type="PROSITE" id="PS51740">
    <property type="entry name" value="SPOVT_ABRB"/>
    <property type="match status" value="2"/>
</dbReference>
<keyword evidence="2 7" id="KW-0963">Cytoplasm</keyword>
<dbReference type="InterPro" id="IPR038619">
    <property type="entry name" value="MraZ_sf"/>
</dbReference>
<protein>
    <recommendedName>
        <fullName evidence="1 7">Transcriptional regulator MraZ</fullName>
    </recommendedName>
</protein>
<dbReference type="GO" id="GO:0000976">
    <property type="term" value="F:transcription cis-regulatory region binding"/>
    <property type="evidence" value="ECO:0007669"/>
    <property type="project" value="TreeGrafter"/>
</dbReference>
<dbReference type="CDD" id="cd16320">
    <property type="entry name" value="MraZ_N"/>
    <property type="match status" value="1"/>
</dbReference>
<accession>A0A4Y4E2W4</accession>
<evidence type="ECO:0000256" key="5">
    <source>
        <dbReference type="ARBA" id="ARBA00023125"/>
    </source>
</evidence>
<dbReference type="Pfam" id="PF02381">
    <property type="entry name" value="MraZ"/>
    <property type="match status" value="2"/>
</dbReference>
<dbReference type="InterPro" id="IPR035644">
    <property type="entry name" value="MraZ_C"/>
</dbReference>